<evidence type="ECO:0000256" key="1">
    <source>
        <dbReference type="SAM" id="SignalP"/>
    </source>
</evidence>
<name>A0A4V2SD82_9GAMM</name>
<dbReference type="EMBL" id="SLWY01000005">
    <property type="protein sequence ID" value="TCO82330.1"/>
    <property type="molecule type" value="Genomic_DNA"/>
</dbReference>
<dbReference type="SUPFAM" id="SSF159594">
    <property type="entry name" value="XCC0632-like"/>
    <property type="match status" value="1"/>
</dbReference>
<sequence length="215" mass="22848">MPDFRARRRAALLAACLLAGCGAVDLRTPTPPRTTYVLDAVPALPAALRRSTAVLLVDVPAAAPGYATPRIAYARAPQQLDYYSRSEWADTPARLLTPLVVRTLERQGAWAAVLAAPAPVRADQRLALELLEFVHHDLAPPGTVRVALRATLLDVESRAVRATRVIEAEEPVASDDAAGAAAAFNQATGRVLAELAAFTAERAPAPAAARRRPAR</sequence>
<dbReference type="AlphaFoldDB" id="A0A4V2SD82"/>
<keyword evidence="1" id="KW-0732">Signal</keyword>
<evidence type="ECO:0000259" key="2">
    <source>
        <dbReference type="Pfam" id="PF03886"/>
    </source>
</evidence>
<accession>A0A4V2SD82</accession>
<evidence type="ECO:0000313" key="3">
    <source>
        <dbReference type="EMBL" id="TCO82330.1"/>
    </source>
</evidence>
<organism evidence="3 4">
    <name type="scientific">Plasticicumulans lactativorans</name>
    <dbReference type="NCBI Taxonomy" id="1133106"/>
    <lineage>
        <taxon>Bacteria</taxon>
        <taxon>Pseudomonadati</taxon>
        <taxon>Pseudomonadota</taxon>
        <taxon>Gammaproteobacteria</taxon>
        <taxon>Candidatus Competibacteraceae</taxon>
        <taxon>Plasticicumulans</taxon>
    </lineage>
</organism>
<dbReference type="Proteomes" id="UP000295765">
    <property type="component" value="Unassembled WGS sequence"/>
</dbReference>
<gene>
    <name evidence="3" type="ORF">EV699_105120</name>
</gene>
<dbReference type="PROSITE" id="PS51257">
    <property type="entry name" value="PROKAR_LIPOPROTEIN"/>
    <property type="match status" value="1"/>
</dbReference>
<feature type="signal peptide" evidence="1">
    <location>
        <begin position="1"/>
        <end position="26"/>
    </location>
</feature>
<feature type="domain" description="ABC-type transport auxiliary lipoprotein component" evidence="2">
    <location>
        <begin position="36"/>
        <end position="196"/>
    </location>
</feature>
<keyword evidence="4" id="KW-1185">Reference proteome</keyword>
<dbReference type="Gene3D" id="3.40.50.10610">
    <property type="entry name" value="ABC-type transport auxiliary lipoprotein component"/>
    <property type="match status" value="1"/>
</dbReference>
<comment type="caution">
    <text evidence="3">The sequence shown here is derived from an EMBL/GenBank/DDBJ whole genome shotgun (WGS) entry which is preliminary data.</text>
</comment>
<dbReference type="Pfam" id="PF03886">
    <property type="entry name" value="ABC_trans_aux"/>
    <property type="match status" value="1"/>
</dbReference>
<evidence type="ECO:0000313" key="4">
    <source>
        <dbReference type="Proteomes" id="UP000295765"/>
    </source>
</evidence>
<dbReference type="RefSeq" id="WP_165904040.1">
    <property type="nucleotide sequence ID" value="NZ_SLWY01000005.1"/>
</dbReference>
<reference evidence="3 4" key="1">
    <citation type="submission" date="2019-03" db="EMBL/GenBank/DDBJ databases">
        <title>Genomic Encyclopedia of Type Strains, Phase IV (KMG-IV): sequencing the most valuable type-strain genomes for metagenomic binning, comparative biology and taxonomic classification.</title>
        <authorList>
            <person name="Goeker M."/>
        </authorList>
    </citation>
    <scope>NUCLEOTIDE SEQUENCE [LARGE SCALE GENOMIC DNA]</scope>
    <source>
        <strain evidence="3 4">DSM 25287</strain>
    </source>
</reference>
<proteinExistence type="predicted"/>
<feature type="chain" id="PRO_5020999279" evidence="1">
    <location>
        <begin position="27"/>
        <end position="215"/>
    </location>
</feature>
<dbReference type="InterPro" id="IPR005586">
    <property type="entry name" value="ABC_trans_aux"/>
</dbReference>
<protein>
    <submittedName>
        <fullName evidence="3">Cholesterol transport system auxiliary component</fullName>
    </submittedName>
</protein>